<dbReference type="PANTHER" id="PTHR30483:SF6">
    <property type="entry name" value="PERIPLASMIC BINDING PROTEIN OF ABC TRANSPORTER FOR NATURAL AMINO ACIDS"/>
    <property type="match status" value="1"/>
</dbReference>
<dbReference type="InterPro" id="IPR001828">
    <property type="entry name" value="ANF_lig-bd_rcpt"/>
</dbReference>
<keyword evidence="4" id="KW-0472">Membrane</keyword>
<dbReference type="EMBL" id="HBKQ01048139">
    <property type="protein sequence ID" value="CAE2273084.1"/>
    <property type="molecule type" value="Transcribed_RNA"/>
</dbReference>
<dbReference type="Pfam" id="PF01094">
    <property type="entry name" value="ANF_receptor"/>
    <property type="match status" value="1"/>
</dbReference>
<dbReference type="EMBL" id="HBKQ01048138">
    <property type="protein sequence ID" value="CAE2273082.1"/>
    <property type="molecule type" value="Transcribed_RNA"/>
</dbReference>
<evidence type="ECO:0000313" key="6">
    <source>
        <dbReference type="EMBL" id="CAE2273082.1"/>
    </source>
</evidence>
<keyword evidence="3" id="KW-1133">Transmembrane helix</keyword>
<keyword evidence="2" id="KW-0812">Transmembrane</keyword>
<evidence type="ECO:0000256" key="3">
    <source>
        <dbReference type="ARBA" id="ARBA00022989"/>
    </source>
</evidence>
<evidence type="ECO:0000256" key="1">
    <source>
        <dbReference type="ARBA" id="ARBA00004370"/>
    </source>
</evidence>
<dbReference type="InterPro" id="IPR028082">
    <property type="entry name" value="Peripla_BP_I"/>
</dbReference>
<name>A0A6U6INS6_9STRA</name>
<accession>A0A6U6INS6</accession>
<evidence type="ECO:0000313" key="8">
    <source>
        <dbReference type="EMBL" id="CAE2273085.1"/>
    </source>
</evidence>
<dbReference type="EMBL" id="HBKQ01048140">
    <property type="protein sequence ID" value="CAE2273085.1"/>
    <property type="molecule type" value="Transcribed_RNA"/>
</dbReference>
<dbReference type="SUPFAM" id="SSF53822">
    <property type="entry name" value="Periplasmic binding protein-like I"/>
    <property type="match status" value="1"/>
</dbReference>
<sequence>MTFRQMRTTSIAGRLEAAIIAATVTLILPAAAFITLPYAFYDDLRASRDGTVFTPLVGNGENDLTTSHVGRNLHSVSNSISQRPSIALCHVPAFFRWSQKADEGYVDVSSEAYGGAAAALLAMHHFNNGIASIAPALDGIHTKCPIRLTMENIDSQSSGIKAVRELTRMITRSPNDVAMPQPCAVLGSSWSGTTKKMATVTGVYDLLQVTPSASSVALDNMGEYPLFTRTHPSDASMAELSVEYLHRILNVHFFAQLYIDNDFGSTYHTAVVKRAAEYGMVVKSVSFRPGAEMDEIEEALVQLKETGYNYFLGIFFSGDYERIMDKAAEVGVAGEGRFWMFNGALASAFVNGETALNNGKSSQPTSACSVC</sequence>
<gene>
    <name evidence="6" type="ORF">OAUR00152_LOCUS33246</name>
    <name evidence="7" type="ORF">OAUR00152_LOCUS33247</name>
    <name evidence="8" type="ORF">OAUR00152_LOCUS33248</name>
</gene>
<feature type="domain" description="Receptor ligand binding region" evidence="5">
    <location>
        <begin position="146"/>
        <end position="350"/>
    </location>
</feature>
<proteinExistence type="predicted"/>
<comment type="subcellular location">
    <subcellularLocation>
        <location evidence="1">Membrane</location>
    </subcellularLocation>
</comment>
<dbReference type="AlphaFoldDB" id="A0A6U6INS6"/>
<evidence type="ECO:0000313" key="7">
    <source>
        <dbReference type="EMBL" id="CAE2273084.1"/>
    </source>
</evidence>
<dbReference type="Gene3D" id="3.40.50.2300">
    <property type="match status" value="2"/>
</dbReference>
<evidence type="ECO:0000256" key="2">
    <source>
        <dbReference type="ARBA" id="ARBA00022692"/>
    </source>
</evidence>
<dbReference type="PANTHER" id="PTHR30483">
    <property type="entry name" value="LEUCINE-SPECIFIC-BINDING PROTEIN"/>
    <property type="match status" value="1"/>
</dbReference>
<dbReference type="InterPro" id="IPR051010">
    <property type="entry name" value="BCAA_transport"/>
</dbReference>
<reference evidence="6" key="1">
    <citation type="submission" date="2021-01" db="EMBL/GenBank/DDBJ databases">
        <authorList>
            <person name="Corre E."/>
            <person name="Pelletier E."/>
            <person name="Niang G."/>
            <person name="Scheremetjew M."/>
            <person name="Finn R."/>
            <person name="Kale V."/>
            <person name="Holt S."/>
            <person name="Cochrane G."/>
            <person name="Meng A."/>
            <person name="Brown T."/>
            <person name="Cohen L."/>
        </authorList>
    </citation>
    <scope>NUCLEOTIDE SEQUENCE</scope>
    <source>
        <strain evidence="6">Isolate 1302-5</strain>
    </source>
</reference>
<protein>
    <recommendedName>
        <fullName evidence="5">Receptor ligand binding region domain-containing protein</fullName>
    </recommendedName>
</protein>
<evidence type="ECO:0000259" key="5">
    <source>
        <dbReference type="Pfam" id="PF01094"/>
    </source>
</evidence>
<organism evidence="6">
    <name type="scientific">Odontella aurita</name>
    <dbReference type="NCBI Taxonomy" id="265563"/>
    <lineage>
        <taxon>Eukaryota</taxon>
        <taxon>Sar</taxon>
        <taxon>Stramenopiles</taxon>
        <taxon>Ochrophyta</taxon>
        <taxon>Bacillariophyta</taxon>
        <taxon>Mediophyceae</taxon>
        <taxon>Biddulphiophycidae</taxon>
        <taxon>Eupodiscales</taxon>
        <taxon>Odontellaceae</taxon>
        <taxon>Odontella</taxon>
    </lineage>
</organism>
<dbReference type="GO" id="GO:0016020">
    <property type="term" value="C:membrane"/>
    <property type="evidence" value="ECO:0007669"/>
    <property type="project" value="UniProtKB-SubCell"/>
</dbReference>
<evidence type="ECO:0000256" key="4">
    <source>
        <dbReference type="ARBA" id="ARBA00023136"/>
    </source>
</evidence>